<protein>
    <submittedName>
        <fullName evidence="2">TLC domain-containing protein</fullName>
    </submittedName>
</protein>
<dbReference type="AlphaFoldDB" id="A0A1I8FGF1"/>
<keyword evidence="1" id="KW-1185">Reference proteome</keyword>
<proteinExistence type="predicted"/>
<evidence type="ECO:0000313" key="1">
    <source>
        <dbReference type="Proteomes" id="UP000095280"/>
    </source>
</evidence>
<organism evidence="1 2">
    <name type="scientific">Macrostomum lignano</name>
    <dbReference type="NCBI Taxonomy" id="282301"/>
    <lineage>
        <taxon>Eukaryota</taxon>
        <taxon>Metazoa</taxon>
        <taxon>Spiralia</taxon>
        <taxon>Lophotrochozoa</taxon>
        <taxon>Platyhelminthes</taxon>
        <taxon>Rhabditophora</taxon>
        <taxon>Macrostomorpha</taxon>
        <taxon>Macrostomida</taxon>
        <taxon>Macrostomidae</taxon>
        <taxon>Macrostomum</taxon>
    </lineage>
</organism>
<dbReference type="WBParaSite" id="maker-unitig_33813-snap-gene-0.2-mRNA-1">
    <property type="protein sequence ID" value="maker-unitig_33813-snap-gene-0.2-mRNA-1"/>
    <property type="gene ID" value="maker-unitig_33813-snap-gene-0.2"/>
</dbReference>
<sequence length="127" mass="14052">LQSWQLAAKRLLAAAYSPRYLLATNCATAGSLFVLADCAAQRIETLAGGSSAIRAHDWRRSGRLGLIGPDWGRAGSLLVPYAGQAVAWTDTWKLCWPRLRLFFVTGLAAVWDVFLSWYSHRSRAVEE</sequence>
<dbReference type="Proteomes" id="UP000095280">
    <property type="component" value="Unplaced"/>
</dbReference>
<name>A0A1I8FGF1_9PLAT</name>
<evidence type="ECO:0000313" key="2">
    <source>
        <dbReference type="WBParaSite" id="maker-unitig_33813-snap-gene-0.2-mRNA-1"/>
    </source>
</evidence>
<reference evidence="2" key="1">
    <citation type="submission" date="2016-11" db="UniProtKB">
        <authorList>
            <consortium name="WormBaseParasite"/>
        </authorList>
    </citation>
    <scope>IDENTIFICATION</scope>
</reference>
<accession>A0A1I8FGF1</accession>